<feature type="domain" description="Cupin type-1" evidence="3">
    <location>
        <begin position="36"/>
        <end position="198"/>
    </location>
</feature>
<protein>
    <recommendedName>
        <fullName evidence="3">Cupin type-1 domain-containing protein</fullName>
    </recommendedName>
</protein>
<dbReference type="PANTHER" id="PTHR31189">
    <property type="entry name" value="OS03G0336100 PROTEIN-RELATED"/>
    <property type="match status" value="1"/>
</dbReference>
<sequence length="424" mass="46374">MASKLVSSLSWLSAVVLLLVPAASSAAATRGGTNPFFFDRRSFAYTAKTSHGSFKALHAFSGRTQLRGGATDSYRLGLLRAAPRTFVLPSHWDADELLYVLKGRGVITQVPRGREGGDTQEISEGDVLWVPAGTMVYLLNADAKESLRVAVLLRTISSPTGDYMEFFAAGGLEPESFLRAFSSELQEAAFNSRREELERILGRQQKGAFVKVTEEQIRALLSHREGGQSGTRSPFPLLSQKPSYSNDRGQMHEVTAREYPQLRRLDVVVSLANITAGSMEAPSYNSKATRIALVISGEGYVEMVRRRRREEAAEEGGARYEKVRSEVSAGEVFVIPAGQPVVTVAASGGEGLQVLCFGLQAEENRRIFLAGENGVLKELERETKELSFGAPRKEVDEVLNAQKRSIFVEGPQQASRRGAESRLS</sequence>
<gene>
    <name evidence="4" type="ORF">SI8410_04005464</name>
</gene>
<dbReference type="InterPro" id="IPR006045">
    <property type="entry name" value="Cupin_1"/>
</dbReference>
<keyword evidence="2" id="KW-0732">Signal</keyword>
<reference evidence="4" key="1">
    <citation type="submission" date="2020-02" db="EMBL/GenBank/DDBJ databases">
        <authorList>
            <person name="Scholz U."/>
            <person name="Mascher M."/>
            <person name="Fiebig A."/>
        </authorList>
    </citation>
    <scope>NUCLEOTIDE SEQUENCE</scope>
</reference>
<feature type="region of interest" description="Disordered" evidence="1">
    <location>
        <begin position="224"/>
        <end position="249"/>
    </location>
</feature>
<evidence type="ECO:0000313" key="5">
    <source>
        <dbReference type="Proteomes" id="UP000663760"/>
    </source>
</evidence>
<dbReference type="Pfam" id="PF00190">
    <property type="entry name" value="Cupin_1"/>
    <property type="match status" value="2"/>
</dbReference>
<proteinExistence type="predicted"/>
<dbReference type="InterPro" id="IPR050253">
    <property type="entry name" value="Seed_Storage-Functional"/>
</dbReference>
<keyword evidence="5" id="KW-1185">Reference proteome</keyword>
<name>A0A7I8KAX4_SPIIN</name>
<dbReference type="SMART" id="SM00835">
    <property type="entry name" value="Cupin_1"/>
    <property type="match status" value="2"/>
</dbReference>
<feature type="signal peptide" evidence="2">
    <location>
        <begin position="1"/>
        <end position="27"/>
    </location>
</feature>
<dbReference type="InterPro" id="IPR011051">
    <property type="entry name" value="RmlC_Cupin_sf"/>
</dbReference>
<dbReference type="CDD" id="cd02245">
    <property type="entry name" value="cupin_7S_vicilin-like_C"/>
    <property type="match status" value="1"/>
</dbReference>
<dbReference type="EMBL" id="LR746267">
    <property type="protein sequence ID" value="CAA7394803.1"/>
    <property type="molecule type" value="Genomic_DNA"/>
</dbReference>
<dbReference type="InterPro" id="IPR014710">
    <property type="entry name" value="RmlC-like_jellyroll"/>
</dbReference>
<accession>A0A7I8KAX4</accession>
<feature type="domain" description="Cupin type-1" evidence="3">
    <location>
        <begin position="235"/>
        <end position="396"/>
    </location>
</feature>
<dbReference type="Proteomes" id="UP000663760">
    <property type="component" value="Chromosome 4"/>
</dbReference>
<dbReference type="SUPFAM" id="SSF51182">
    <property type="entry name" value="RmlC-like cupins"/>
    <property type="match status" value="1"/>
</dbReference>
<dbReference type="OrthoDB" id="1912756at2759"/>
<feature type="chain" id="PRO_5029841297" description="Cupin type-1 domain-containing protein" evidence="2">
    <location>
        <begin position="28"/>
        <end position="424"/>
    </location>
</feature>
<dbReference type="CDD" id="cd02244">
    <property type="entry name" value="cupin_7S_vicilin-like_N"/>
    <property type="match status" value="1"/>
</dbReference>
<evidence type="ECO:0000256" key="1">
    <source>
        <dbReference type="SAM" id="MobiDB-lite"/>
    </source>
</evidence>
<dbReference type="AlphaFoldDB" id="A0A7I8KAX4"/>
<dbReference type="PANTHER" id="PTHR31189:SF13">
    <property type="entry name" value="CUPINCIN"/>
    <property type="match status" value="1"/>
</dbReference>
<dbReference type="Gene3D" id="2.60.120.10">
    <property type="entry name" value="Jelly Rolls"/>
    <property type="match status" value="2"/>
</dbReference>
<evidence type="ECO:0000256" key="2">
    <source>
        <dbReference type="SAM" id="SignalP"/>
    </source>
</evidence>
<organism evidence="4 5">
    <name type="scientific">Spirodela intermedia</name>
    <name type="common">Intermediate duckweed</name>
    <dbReference type="NCBI Taxonomy" id="51605"/>
    <lineage>
        <taxon>Eukaryota</taxon>
        <taxon>Viridiplantae</taxon>
        <taxon>Streptophyta</taxon>
        <taxon>Embryophyta</taxon>
        <taxon>Tracheophyta</taxon>
        <taxon>Spermatophyta</taxon>
        <taxon>Magnoliopsida</taxon>
        <taxon>Liliopsida</taxon>
        <taxon>Araceae</taxon>
        <taxon>Lemnoideae</taxon>
        <taxon>Spirodela</taxon>
    </lineage>
</organism>
<evidence type="ECO:0000259" key="3">
    <source>
        <dbReference type="SMART" id="SM00835"/>
    </source>
</evidence>
<evidence type="ECO:0000313" key="4">
    <source>
        <dbReference type="EMBL" id="CAA7394803.1"/>
    </source>
</evidence>